<evidence type="ECO:0000259" key="12">
    <source>
        <dbReference type="Pfam" id="PF01113"/>
    </source>
</evidence>
<evidence type="ECO:0000256" key="9">
    <source>
        <dbReference type="ARBA" id="ARBA00038983"/>
    </source>
</evidence>
<comment type="pathway">
    <text evidence="8">Amino-acid biosynthesis; L-lysine biosynthesis via DAP pathway; (S)-tetrahydrodipicolinate from L-aspartate: step 4/4.</text>
</comment>
<comment type="similarity">
    <text evidence="1">Belongs to the DapB family.</text>
</comment>
<evidence type="ECO:0000256" key="4">
    <source>
        <dbReference type="ARBA" id="ARBA00022915"/>
    </source>
</evidence>
<keyword evidence="3" id="KW-0521">NADP</keyword>
<dbReference type="EC" id="1.17.1.8" evidence="9"/>
<evidence type="ECO:0000256" key="8">
    <source>
        <dbReference type="ARBA" id="ARBA00037922"/>
    </source>
</evidence>
<keyword evidence="7" id="KW-0457">Lysine biosynthesis</keyword>
<reference evidence="14" key="1">
    <citation type="submission" date="2021-01" db="EMBL/GenBank/DDBJ databases">
        <authorList>
            <person name="Corre E."/>
            <person name="Pelletier E."/>
            <person name="Niang G."/>
            <person name="Scheremetjew M."/>
            <person name="Finn R."/>
            <person name="Kale V."/>
            <person name="Holt S."/>
            <person name="Cochrane G."/>
            <person name="Meng A."/>
            <person name="Brown T."/>
            <person name="Cohen L."/>
        </authorList>
    </citation>
    <scope>NUCLEOTIDE SEQUENCE</scope>
    <source>
        <strain evidence="14">RCC927</strain>
    </source>
</reference>
<dbReference type="GO" id="GO:0009089">
    <property type="term" value="P:lysine biosynthetic process via diaminopimelate"/>
    <property type="evidence" value="ECO:0007669"/>
    <property type="project" value="InterPro"/>
</dbReference>
<feature type="domain" description="Dihydrodipicolinate reductase N-terminal" evidence="12">
    <location>
        <begin position="8"/>
        <end position="61"/>
    </location>
</feature>
<dbReference type="Pfam" id="PF05173">
    <property type="entry name" value="DapB_C"/>
    <property type="match status" value="1"/>
</dbReference>
<dbReference type="InterPro" id="IPR000846">
    <property type="entry name" value="DapB_N"/>
</dbReference>
<keyword evidence="4" id="KW-0220">Diaminopimelate biosynthesis</keyword>
<comment type="catalytic activity">
    <reaction evidence="11">
        <text>(S)-2,3,4,5-tetrahydrodipicolinate + NAD(+) + H2O = (2S,4S)-4-hydroxy-2,3,4,5-tetrahydrodipicolinate + NADH + H(+)</text>
        <dbReference type="Rhea" id="RHEA:35323"/>
        <dbReference type="ChEBI" id="CHEBI:15377"/>
        <dbReference type="ChEBI" id="CHEBI:15378"/>
        <dbReference type="ChEBI" id="CHEBI:16845"/>
        <dbReference type="ChEBI" id="CHEBI:57540"/>
        <dbReference type="ChEBI" id="CHEBI:57945"/>
        <dbReference type="ChEBI" id="CHEBI:67139"/>
        <dbReference type="EC" id="1.17.1.8"/>
    </reaction>
</comment>
<evidence type="ECO:0000256" key="2">
    <source>
        <dbReference type="ARBA" id="ARBA00022605"/>
    </source>
</evidence>
<evidence type="ECO:0000256" key="11">
    <source>
        <dbReference type="ARBA" id="ARBA00049396"/>
    </source>
</evidence>
<proteinExistence type="inferred from homology"/>
<evidence type="ECO:0000313" key="14">
    <source>
        <dbReference type="EMBL" id="CAE0150878.1"/>
    </source>
</evidence>
<feature type="domain" description="Dihydrodipicolinate reductase C-terminal" evidence="13">
    <location>
        <begin position="71"/>
        <end position="208"/>
    </location>
</feature>
<keyword evidence="5" id="KW-0560">Oxidoreductase</keyword>
<dbReference type="PANTHER" id="PTHR20836">
    <property type="entry name" value="DIHYDRODIPICOLINATE REDUCTASE"/>
    <property type="match status" value="1"/>
</dbReference>
<dbReference type="InterPro" id="IPR023940">
    <property type="entry name" value="DHDPR_bac"/>
</dbReference>
<keyword evidence="6" id="KW-0520">NAD</keyword>
<dbReference type="GO" id="GO:0019877">
    <property type="term" value="P:diaminopimelate biosynthetic process"/>
    <property type="evidence" value="ECO:0007669"/>
    <property type="project" value="UniProtKB-KW"/>
</dbReference>
<gene>
    <name evidence="14" type="ORF">PSIN1315_LOCUS12986</name>
</gene>
<comment type="catalytic activity">
    <reaction evidence="10">
        <text>(S)-2,3,4,5-tetrahydrodipicolinate + NADP(+) + H2O = (2S,4S)-4-hydroxy-2,3,4,5-tetrahydrodipicolinate + NADPH + H(+)</text>
        <dbReference type="Rhea" id="RHEA:35331"/>
        <dbReference type="ChEBI" id="CHEBI:15377"/>
        <dbReference type="ChEBI" id="CHEBI:15378"/>
        <dbReference type="ChEBI" id="CHEBI:16845"/>
        <dbReference type="ChEBI" id="CHEBI:57783"/>
        <dbReference type="ChEBI" id="CHEBI:58349"/>
        <dbReference type="ChEBI" id="CHEBI:67139"/>
        <dbReference type="EC" id="1.17.1.8"/>
    </reaction>
</comment>
<organism evidence="14">
    <name type="scientific">Prasinoderma singulare</name>
    <dbReference type="NCBI Taxonomy" id="676789"/>
    <lineage>
        <taxon>Eukaryota</taxon>
        <taxon>Viridiplantae</taxon>
        <taxon>Prasinodermophyta</taxon>
        <taxon>Prasinodermophyceae</taxon>
        <taxon>Prasinodermales</taxon>
        <taxon>Prasinodermaceae</taxon>
        <taxon>Prasinoderma</taxon>
    </lineage>
</organism>
<evidence type="ECO:0000256" key="10">
    <source>
        <dbReference type="ARBA" id="ARBA00049080"/>
    </source>
</evidence>
<evidence type="ECO:0000259" key="13">
    <source>
        <dbReference type="Pfam" id="PF05173"/>
    </source>
</evidence>
<dbReference type="GO" id="GO:0009570">
    <property type="term" value="C:chloroplast stroma"/>
    <property type="evidence" value="ECO:0007669"/>
    <property type="project" value="TreeGrafter"/>
</dbReference>
<keyword evidence="2" id="KW-0028">Amino-acid biosynthesis</keyword>
<name>A0A7S3FJ29_9VIRI</name>
<dbReference type="GO" id="GO:0008839">
    <property type="term" value="F:4-hydroxy-tetrahydrodipicolinate reductase"/>
    <property type="evidence" value="ECO:0007669"/>
    <property type="project" value="UniProtKB-EC"/>
</dbReference>
<dbReference type="SUPFAM" id="SSF51735">
    <property type="entry name" value="NAD(P)-binding Rossmann-fold domains"/>
    <property type="match status" value="1"/>
</dbReference>
<evidence type="ECO:0000256" key="3">
    <source>
        <dbReference type="ARBA" id="ARBA00022857"/>
    </source>
</evidence>
<protein>
    <recommendedName>
        <fullName evidence="9">4-hydroxy-tetrahydrodipicolinate reductase</fullName>
        <ecNumber evidence="9">1.17.1.8</ecNumber>
    </recommendedName>
</protein>
<dbReference type="InterPro" id="IPR036291">
    <property type="entry name" value="NAD(P)-bd_dom_sf"/>
</dbReference>
<accession>A0A7S3FJ29</accession>
<dbReference type="InterPro" id="IPR011859">
    <property type="entry name" value="Dihydrodipicolinate_Rdtase_pln"/>
</dbReference>
<evidence type="ECO:0000256" key="6">
    <source>
        <dbReference type="ARBA" id="ARBA00023027"/>
    </source>
</evidence>
<dbReference type="GO" id="GO:0070402">
    <property type="term" value="F:NADPH binding"/>
    <property type="evidence" value="ECO:0007669"/>
    <property type="project" value="InterPro"/>
</dbReference>
<dbReference type="Pfam" id="PF01113">
    <property type="entry name" value="DapB_N"/>
    <property type="match status" value="1"/>
</dbReference>
<dbReference type="InterPro" id="IPR022663">
    <property type="entry name" value="DapB_C"/>
</dbReference>
<evidence type="ECO:0000256" key="1">
    <source>
        <dbReference type="ARBA" id="ARBA00006642"/>
    </source>
</evidence>
<dbReference type="Gene3D" id="3.40.50.720">
    <property type="entry name" value="NAD(P)-binding Rossmann-like Domain"/>
    <property type="match status" value="1"/>
</dbReference>
<dbReference type="EMBL" id="HBHY01020296">
    <property type="protein sequence ID" value="CAE0150878.1"/>
    <property type="molecule type" value="Transcribed_RNA"/>
</dbReference>
<evidence type="ECO:0000256" key="5">
    <source>
        <dbReference type="ARBA" id="ARBA00023002"/>
    </source>
</evidence>
<dbReference type="NCBIfam" id="TIGR02130">
    <property type="entry name" value="dapB_plant"/>
    <property type="match status" value="1"/>
</dbReference>
<dbReference type="AlphaFoldDB" id="A0A7S3FJ29"/>
<dbReference type="PANTHER" id="PTHR20836:SF0">
    <property type="entry name" value="4-HYDROXY-TETRAHYDRODIPICOLINATE REDUCTASE 1, CHLOROPLASTIC-RELATED"/>
    <property type="match status" value="1"/>
</dbReference>
<evidence type="ECO:0000256" key="7">
    <source>
        <dbReference type="ARBA" id="ARBA00023154"/>
    </source>
</evidence>
<sequence>MEKYPGMVVIDFTLPAAVNENAELYCAAGCPFVMGTTGGDRAKLMDDVASAGLYAVIAPQMGKQIVALQAGLETMAESFPAAFGGYTMTVVESHQSTKVDTSGTAKELVKSFNGMLGGEGFSNDDIEMVRDEEGQLGRMGVPKEALSGHAYHTYELTSADGSVTFQFQHNVCGRSIYAEGSVDAAVFLAERIAAGAGDKKVFNMVDVLKSGAMA</sequence>